<dbReference type="InterPro" id="IPR000719">
    <property type="entry name" value="Prot_kinase_dom"/>
</dbReference>
<keyword evidence="24" id="KW-1185">Reference proteome</keyword>
<keyword evidence="2 18" id="KW-0723">Serine/threonine-protein kinase</keyword>
<dbReference type="PROSITE" id="PS50011">
    <property type="entry name" value="PROTEIN_KINASE_DOM"/>
    <property type="match status" value="1"/>
</dbReference>
<keyword evidence="15" id="KW-0325">Glycoprotein</keyword>
<evidence type="ECO:0000313" key="24">
    <source>
        <dbReference type="Proteomes" id="UP000504607"/>
    </source>
</evidence>
<dbReference type="SUPFAM" id="SSF51110">
    <property type="entry name" value="alpha-D-mannose-specific plant lectins"/>
    <property type="match status" value="1"/>
</dbReference>
<evidence type="ECO:0000256" key="12">
    <source>
        <dbReference type="ARBA" id="ARBA00023136"/>
    </source>
</evidence>
<dbReference type="AlphaFoldDB" id="A0A8N4IAQ5"/>
<dbReference type="PROSITE" id="PS00108">
    <property type="entry name" value="PROTEIN_KINASE_ST"/>
    <property type="match status" value="1"/>
</dbReference>
<feature type="domain" description="Bulb-type lectin" evidence="22">
    <location>
        <begin position="29"/>
        <end position="158"/>
    </location>
</feature>
<sequence length="822" mass="92046">MASSFLLHHHLLRPVLLQIILLIISPTYAQTISHRHIISLRSSLTARTGQTTAWLSPSGDFAFGFRPLEGDGTHFLLAIWFDKIDSKTVVWCANGNTPVQPGATVVLAADGQLSLYDHGGQEVWNAEVNVTVTYAAMLNNGNFILASSDGSFRWQSFDHPSDTILPSQVLGVGKGLRSRLMDTNYSSGRFELSVGSDGNLTFYPVNIMTGYAYDPYWATNTTGNGSRILFNESTGTIYLALANSNIYFLPQRTYSVKDFYQRATLDFDGVFRRYIYPKNAKSTSAGWSTVGFQPPDICRNLTTKTGSGACGFNSYCISGGGNQSVDCVCPPDYSFQDPNRKYKGCMPDFAAQNCKGKFTLREMNNVDWPLSAYEHLSPIDEDRCKRECLGDCNCAVAIYQDDGQNCWKKRLPLSNGRMSDYVDRRAFVKVPKDSTNGKKKIVIVTTLVPMLLLLVCLGLFLWKKNRKQVPTLGIPITSSKESRGMDLELNLYDMFTIESATDNFSINNKLGEGGFGPVYKGRLDDGQEIAVKRLSTDSVQGLKEFKNEVMLIAKLQHKNLVRILGCCIQGEERMLIYEYMQNKSLDTFIFDKKQGALLNWRKRLDIIIGIARGLLYLHQDSRLTIIHRDLKASNILLDKDMNPKISDFGTARIFKADQNQEKTRMVIGTFGYMSPEYVIDGTFSVKSDVFSFGVLILEILTGKKNRMVHQSGYSMNLIGHVWRLWAEGRCVELFDEVMGCSYPISKLLRCIQVGLLCVQEGSKDRPKMAEVVLMLSNEGVALQEPKRPGFCIEGTPTEQNSSSWKQHSITPNEVTVTMLEGR</sequence>
<dbReference type="Gene3D" id="1.10.510.10">
    <property type="entry name" value="Transferase(Phosphotransferase) domain 1"/>
    <property type="match status" value="1"/>
</dbReference>
<keyword evidence="3" id="KW-0245">EGF-like domain</keyword>
<dbReference type="GO" id="GO:0005524">
    <property type="term" value="F:ATP binding"/>
    <property type="evidence" value="ECO:0007669"/>
    <property type="project" value="UniProtKB-KW"/>
</dbReference>
<evidence type="ECO:0000256" key="7">
    <source>
        <dbReference type="ARBA" id="ARBA00022734"/>
    </source>
</evidence>
<comment type="subcellular location">
    <subcellularLocation>
        <location evidence="1">Membrane</location>
        <topology evidence="1">Single-pass membrane protein</topology>
    </subcellularLocation>
</comment>
<dbReference type="CDD" id="cd14066">
    <property type="entry name" value="STKc_IRAK"/>
    <property type="match status" value="1"/>
</dbReference>
<dbReference type="Gene3D" id="3.30.200.20">
    <property type="entry name" value="Phosphorylase Kinase, domain 1"/>
    <property type="match status" value="1"/>
</dbReference>
<evidence type="ECO:0000313" key="25">
    <source>
        <dbReference type="RefSeq" id="XP_029122472.1"/>
    </source>
</evidence>
<gene>
    <name evidence="25" type="primary">LOC105049604</name>
</gene>
<dbReference type="SUPFAM" id="SSF56112">
    <property type="entry name" value="Protein kinase-like (PK-like)"/>
    <property type="match status" value="1"/>
</dbReference>
<dbReference type="GO" id="GO:0051707">
    <property type="term" value="P:response to other organism"/>
    <property type="evidence" value="ECO:0007669"/>
    <property type="project" value="UniProtKB-ARBA"/>
</dbReference>
<dbReference type="Pfam" id="PF07714">
    <property type="entry name" value="PK_Tyr_Ser-Thr"/>
    <property type="match status" value="1"/>
</dbReference>
<dbReference type="InterPro" id="IPR001245">
    <property type="entry name" value="Ser-Thr/Tyr_kinase_cat_dom"/>
</dbReference>
<proteinExistence type="inferred from homology"/>
<dbReference type="RefSeq" id="XP_029122472.1">
    <property type="nucleotide sequence ID" value="XM_029266639.1"/>
</dbReference>
<evidence type="ECO:0000256" key="18">
    <source>
        <dbReference type="PIRNR" id="PIRNR000641"/>
    </source>
</evidence>
<keyword evidence="4 18" id="KW-0808">Transferase</keyword>
<evidence type="ECO:0000256" key="17">
    <source>
        <dbReference type="ARBA" id="ARBA00048679"/>
    </source>
</evidence>
<evidence type="ECO:0000256" key="9">
    <source>
        <dbReference type="ARBA" id="ARBA00022777"/>
    </source>
</evidence>
<dbReference type="InterPro" id="IPR011009">
    <property type="entry name" value="Kinase-like_dom_sf"/>
</dbReference>
<feature type="domain" description="Apple" evidence="23">
    <location>
        <begin position="354"/>
        <end position="426"/>
    </location>
</feature>
<dbReference type="FunFam" id="2.90.10.30:FF:000001">
    <property type="entry name" value="Serine/threonine-protein kinase"/>
    <property type="match status" value="1"/>
</dbReference>
<dbReference type="FunFam" id="1.10.510.10:FF:000060">
    <property type="entry name" value="G-type lectin S-receptor-like serine/threonine-protein kinase"/>
    <property type="match status" value="1"/>
</dbReference>
<evidence type="ECO:0000256" key="19">
    <source>
        <dbReference type="SAM" id="Phobius"/>
    </source>
</evidence>
<comment type="similarity">
    <text evidence="18">Belongs to the protein kinase superfamily. Ser/Thr protein kinase family.</text>
</comment>
<dbReference type="Pfam" id="PF08276">
    <property type="entry name" value="PAN_2"/>
    <property type="match status" value="1"/>
</dbReference>
<evidence type="ECO:0000256" key="11">
    <source>
        <dbReference type="ARBA" id="ARBA00022989"/>
    </source>
</evidence>
<keyword evidence="12 19" id="KW-0472">Membrane</keyword>
<evidence type="ECO:0000256" key="16">
    <source>
        <dbReference type="ARBA" id="ARBA00047899"/>
    </source>
</evidence>
<dbReference type="InterPro" id="IPR024171">
    <property type="entry name" value="SRK-like_kinase"/>
</dbReference>
<comment type="catalytic activity">
    <reaction evidence="17 18">
        <text>L-seryl-[protein] + ATP = O-phospho-L-seryl-[protein] + ADP + H(+)</text>
        <dbReference type="Rhea" id="RHEA:17989"/>
        <dbReference type="Rhea" id="RHEA-COMP:9863"/>
        <dbReference type="Rhea" id="RHEA-COMP:11604"/>
        <dbReference type="ChEBI" id="CHEBI:15378"/>
        <dbReference type="ChEBI" id="CHEBI:29999"/>
        <dbReference type="ChEBI" id="CHEBI:30616"/>
        <dbReference type="ChEBI" id="CHEBI:83421"/>
        <dbReference type="ChEBI" id="CHEBI:456216"/>
        <dbReference type="EC" id="2.7.11.1"/>
    </reaction>
</comment>
<dbReference type="PIRSF" id="PIRSF000641">
    <property type="entry name" value="SRK"/>
    <property type="match status" value="1"/>
</dbReference>
<dbReference type="FunFam" id="3.30.200.20:FF:000195">
    <property type="entry name" value="G-type lectin S-receptor-like serine/threonine-protein kinase"/>
    <property type="match status" value="1"/>
</dbReference>
<dbReference type="InterPro" id="IPR003609">
    <property type="entry name" value="Pan_app"/>
</dbReference>
<dbReference type="GO" id="GO:0004674">
    <property type="term" value="F:protein serine/threonine kinase activity"/>
    <property type="evidence" value="ECO:0007669"/>
    <property type="project" value="UniProtKB-KW"/>
</dbReference>
<keyword evidence="8 18" id="KW-0547">Nucleotide-binding</keyword>
<dbReference type="GO" id="GO:0030246">
    <property type="term" value="F:carbohydrate binding"/>
    <property type="evidence" value="ECO:0007669"/>
    <property type="project" value="UniProtKB-KW"/>
</dbReference>
<dbReference type="SMART" id="SM00220">
    <property type="entry name" value="S_TKc"/>
    <property type="match status" value="1"/>
</dbReference>
<organism evidence="24 25">
    <name type="scientific">Elaeis guineensis var. tenera</name>
    <name type="common">Oil palm</name>
    <dbReference type="NCBI Taxonomy" id="51953"/>
    <lineage>
        <taxon>Eukaryota</taxon>
        <taxon>Viridiplantae</taxon>
        <taxon>Streptophyta</taxon>
        <taxon>Embryophyta</taxon>
        <taxon>Tracheophyta</taxon>
        <taxon>Spermatophyta</taxon>
        <taxon>Magnoliopsida</taxon>
        <taxon>Liliopsida</taxon>
        <taxon>Arecaceae</taxon>
        <taxon>Arecoideae</taxon>
        <taxon>Cocoseae</taxon>
        <taxon>Elaeidinae</taxon>
        <taxon>Elaeis</taxon>
    </lineage>
</organism>
<dbReference type="CDD" id="cd01098">
    <property type="entry name" value="PAN_AP_plant"/>
    <property type="match status" value="1"/>
</dbReference>
<evidence type="ECO:0000256" key="1">
    <source>
        <dbReference type="ARBA" id="ARBA00004167"/>
    </source>
</evidence>
<reference evidence="25" key="1">
    <citation type="submission" date="2025-08" db="UniProtKB">
        <authorList>
            <consortium name="RefSeq"/>
        </authorList>
    </citation>
    <scope>IDENTIFICATION</scope>
</reference>
<dbReference type="InterPro" id="IPR001480">
    <property type="entry name" value="Bulb-type_lectin_dom"/>
</dbReference>
<keyword evidence="11 19" id="KW-1133">Transmembrane helix</keyword>
<dbReference type="SMART" id="SM00108">
    <property type="entry name" value="B_lectin"/>
    <property type="match status" value="1"/>
</dbReference>
<dbReference type="InterPro" id="IPR008271">
    <property type="entry name" value="Ser/Thr_kinase_AS"/>
</dbReference>
<dbReference type="GO" id="GO:0016020">
    <property type="term" value="C:membrane"/>
    <property type="evidence" value="ECO:0007669"/>
    <property type="project" value="UniProtKB-SubCell"/>
</dbReference>
<dbReference type="Gene3D" id="2.90.10.10">
    <property type="entry name" value="Bulb-type lectin domain"/>
    <property type="match status" value="1"/>
</dbReference>
<dbReference type="PROSITE" id="PS50948">
    <property type="entry name" value="PAN"/>
    <property type="match status" value="1"/>
</dbReference>
<dbReference type="OrthoDB" id="1930390at2759"/>
<keyword evidence="10 18" id="KW-0067">ATP-binding</keyword>
<feature type="signal peptide" evidence="20">
    <location>
        <begin position="1"/>
        <end position="29"/>
    </location>
</feature>
<dbReference type="InterPro" id="IPR036426">
    <property type="entry name" value="Bulb-type_lectin_dom_sf"/>
</dbReference>
<evidence type="ECO:0000256" key="4">
    <source>
        <dbReference type="ARBA" id="ARBA00022679"/>
    </source>
</evidence>
<comment type="catalytic activity">
    <reaction evidence="16 18">
        <text>L-threonyl-[protein] + ATP = O-phospho-L-threonyl-[protein] + ADP + H(+)</text>
        <dbReference type="Rhea" id="RHEA:46608"/>
        <dbReference type="Rhea" id="RHEA-COMP:11060"/>
        <dbReference type="Rhea" id="RHEA-COMP:11605"/>
        <dbReference type="ChEBI" id="CHEBI:15378"/>
        <dbReference type="ChEBI" id="CHEBI:30013"/>
        <dbReference type="ChEBI" id="CHEBI:30616"/>
        <dbReference type="ChEBI" id="CHEBI:61977"/>
        <dbReference type="ChEBI" id="CHEBI:456216"/>
        <dbReference type="EC" id="2.7.11.1"/>
    </reaction>
</comment>
<dbReference type="Pfam" id="PF11883">
    <property type="entry name" value="DUF3403"/>
    <property type="match status" value="1"/>
</dbReference>
<evidence type="ECO:0000256" key="14">
    <source>
        <dbReference type="ARBA" id="ARBA00023170"/>
    </source>
</evidence>
<feature type="domain" description="Protein kinase" evidence="21">
    <location>
        <begin position="504"/>
        <end position="780"/>
    </location>
</feature>
<feature type="chain" id="PRO_5035440435" description="Receptor-like serine/threonine-protein kinase" evidence="20">
    <location>
        <begin position="30"/>
        <end position="822"/>
    </location>
</feature>
<dbReference type="PANTHER" id="PTHR47976">
    <property type="entry name" value="G-TYPE LECTIN S-RECEPTOR-LIKE SERINE/THREONINE-PROTEIN KINASE SD2-5"/>
    <property type="match status" value="1"/>
</dbReference>
<keyword evidence="5 19" id="KW-0812">Transmembrane</keyword>
<evidence type="ECO:0000256" key="6">
    <source>
        <dbReference type="ARBA" id="ARBA00022729"/>
    </source>
</evidence>
<dbReference type="InterPro" id="IPR021820">
    <property type="entry name" value="S-locus_recpt_kinase_C"/>
</dbReference>
<dbReference type="Proteomes" id="UP000504607">
    <property type="component" value="Chromosome 1"/>
</dbReference>
<evidence type="ECO:0000256" key="10">
    <source>
        <dbReference type="ARBA" id="ARBA00022840"/>
    </source>
</evidence>
<dbReference type="FunFam" id="2.90.10.10:FF:000013">
    <property type="entry name" value="G-type lectin S-receptor-like serine/threonine-protein kinase LECRK1"/>
    <property type="match status" value="1"/>
</dbReference>
<dbReference type="Pfam" id="PF01453">
    <property type="entry name" value="B_lectin"/>
    <property type="match status" value="1"/>
</dbReference>
<dbReference type="EC" id="2.7.11.1" evidence="18"/>
<evidence type="ECO:0000259" key="21">
    <source>
        <dbReference type="PROSITE" id="PS50011"/>
    </source>
</evidence>
<dbReference type="GeneID" id="105049604"/>
<evidence type="ECO:0000256" key="2">
    <source>
        <dbReference type="ARBA" id="ARBA00022527"/>
    </source>
</evidence>
<evidence type="ECO:0000256" key="3">
    <source>
        <dbReference type="ARBA" id="ARBA00022536"/>
    </source>
</evidence>
<evidence type="ECO:0000259" key="22">
    <source>
        <dbReference type="PROSITE" id="PS50927"/>
    </source>
</evidence>
<evidence type="ECO:0000256" key="13">
    <source>
        <dbReference type="ARBA" id="ARBA00023157"/>
    </source>
</evidence>
<feature type="transmembrane region" description="Helical" evidence="19">
    <location>
        <begin position="441"/>
        <end position="462"/>
    </location>
</feature>
<dbReference type="CDD" id="cd00028">
    <property type="entry name" value="B_lectin"/>
    <property type="match status" value="1"/>
</dbReference>
<protein>
    <recommendedName>
        <fullName evidence="18">Receptor-like serine/threonine-protein kinase</fullName>
        <ecNumber evidence="18">2.7.11.1</ecNumber>
    </recommendedName>
</protein>
<keyword evidence="14" id="KW-0675">Receptor</keyword>
<evidence type="ECO:0000256" key="15">
    <source>
        <dbReference type="ARBA" id="ARBA00023180"/>
    </source>
</evidence>
<dbReference type="PROSITE" id="PS50927">
    <property type="entry name" value="BULB_LECTIN"/>
    <property type="match status" value="1"/>
</dbReference>
<keyword evidence="13" id="KW-1015">Disulfide bond</keyword>
<keyword evidence="6 20" id="KW-0732">Signal</keyword>
<evidence type="ECO:0000256" key="20">
    <source>
        <dbReference type="SAM" id="SignalP"/>
    </source>
</evidence>
<evidence type="ECO:0000259" key="23">
    <source>
        <dbReference type="PROSITE" id="PS50948"/>
    </source>
</evidence>
<dbReference type="PANTHER" id="PTHR47976:SF108">
    <property type="entry name" value="G-TYPE LECTIN S-RECEPTOR-LIKE SERINE_THREONINE-PROTEIN KINASE LECRK1"/>
    <property type="match status" value="1"/>
</dbReference>
<keyword evidence="7" id="KW-0430">Lectin</keyword>
<evidence type="ECO:0000256" key="8">
    <source>
        <dbReference type="ARBA" id="ARBA00022741"/>
    </source>
</evidence>
<accession>A0A8N4IAQ5</accession>
<dbReference type="InterPro" id="IPR051343">
    <property type="entry name" value="G-type_lectin_kinases/EP1-like"/>
</dbReference>
<evidence type="ECO:0000256" key="5">
    <source>
        <dbReference type="ARBA" id="ARBA00022692"/>
    </source>
</evidence>
<name>A0A8N4IAQ5_ELAGV</name>
<keyword evidence="9 18" id="KW-0418">Kinase</keyword>
<dbReference type="Gene3D" id="2.90.10.30">
    <property type="match status" value="1"/>
</dbReference>